<name>A0A4R6WJT5_9SPHI</name>
<keyword evidence="5" id="KW-1185">Reference proteome</keyword>
<dbReference type="EMBL" id="SNYV01000013">
    <property type="protein sequence ID" value="TDQ77990.1"/>
    <property type="molecule type" value="Genomic_DNA"/>
</dbReference>
<dbReference type="InterPro" id="IPR029044">
    <property type="entry name" value="Nucleotide-diphossugar_trans"/>
</dbReference>
<proteinExistence type="predicted"/>
<organism evidence="4 5">
    <name type="scientific">Sphingobacterium yanglingense</name>
    <dbReference type="NCBI Taxonomy" id="1437280"/>
    <lineage>
        <taxon>Bacteria</taxon>
        <taxon>Pseudomonadati</taxon>
        <taxon>Bacteroidota</taxon>
        <taxon>Sphingobacteriia</taxon>
        <taxon>Sphingobacteriales</taxon>
        <taxon>Sphingobacteriaceae</taxon>
        <taxon>Sphingobacterium</taxon>
    </lineage>
</organism>
<keyword evidence="1" id="KW-0328">Glycosyltransferase</keyword>
<dbReference type="CDD" id="cd04194">
    <property type="entry name" value="GT8_A4GalT_like"/>
    <property type="match status" value="1"/>
</dbReference>
<dbReference type="AlphaFoldDB" id="A0A4R6WJT5"/>
<sequence length="311" mass="36291">MDIIPVVFCFDDNWLLPAGVCISSLLENAGSNTFYDIFILHDDAATYPNSKWLDCLYGKYTNFSIKYRSVGNEFHDAFQIRGITVAAYYRLLIPELIPEYNKIMYHDVDVIFREDLSRIFNEADLGGNYIAGVVSPGFFNEKASKNRSEMGLTPEKYILSGNLIFNSELLRKDEIVSLFKIEAQKDYIHQDMDVINLVCKERISYLSPVFCGTIELFKLAANKEDQPLYTLLELEEMQSNGIVHYNGPKPWNGWCPNFDIWWEYYRKSVFFDPAYYFEFYTSKYDELDKLGEVKLIKLLLRKIAKRLNIIK</sequence>
<keyword evidence="3" id="KW-0479">Metal-binding</keyword>
<evidence type="ECO:0000256" key="2">
    <source>
        <dbReference type="ARBA" id="ARBA00022679"/>
    </source>
</evidence>
<evidence type="ECO:0000313" key="4">
    <source>
        <dbReference type="EMBL" id="TDQ77990.1"/>
    </source>
</evidence>
<dbReference type="Proteomes" id="UP000295292">
    <property type="component" value="Unassembled WGS sequence"/>
</dbReference>
<dbReference type="GO" id="GO:0046872">
    <property type="term" value="F:metal ion binding"/>
    <property type="evidence" value="ECO:0007669"/>
    <property type="project" value="UniProtKB-KW"/>
</dbReference>
<reference evidence="4 5" key="1">
    <citation type="submission" date="2019-03" db="EMBL/GenBank/DDBJ databases">
        <title>Genomic Encyclopedia of Archaeal and Bacterial Type Strains, Phase II (KMG-II): from individual species to whole genera.</title>
        <authorList>
            <person name="Goeker M."/>
        </authorList>
    </citation>
    <scope>NUCLEOTIDE SEQUENCE [LARGE SCALE GENOMIC DNA]</scope>
    <source>
        <strain evidence="4 5">DSM 28353</strain>
    </source>
</reference>
<dbReference type="PANTHER" id="PTHR13778">
    <property type="entry name" value="GLYCOSYLTRANSFERASE 8 DOMAIN-CONTAINING PROTEIN"/>
    <property type="match status" value="1"/>
</dbReference>
<dbReference type="InterPro" id="IPR002495">
    <property type="entry name" value="Glyco_trans_8"/>
</dbReference>
<comment type="caution">
    <text evidence="4">The sequence shown here is derived from an EMBL/GenBank/DDBJ whole genome shotgun (WGS) entry which is preliminary data.</text>
</comment>
<dbReference type="PANTHER" id="PTHR13778:SF47">
    <property type="entry name" value="LIPOPOLYSACCHARIDE 1,3-GALACTOSYLTRANSFERASE"/>
    <property type="match status" value="1"/>
</dbReference>
<dbReference type="Pfam" id="PF01501">
    <property type="entry name" value="Glyco_transf_8"/>
    <property type="match status" value="1"/>
</dbReference>
<evidence type="ECO:0000256" key="1">
    <source>
        <dbReference type="ARBA" id="ARBA00022676"/>
    </source>
</evidence>
<dbReference type="RefSeq" id="WP_133584254.1">
    <property type="nucleotide sequence ID" value="NZ_SNYV01000013.1"/>
</dbReference>
<protein>
    <submittedName>
        <fullName evidence="4">Lipopolysaccharide biosynthesis glycosyltransferase</fullName>
    </submittedName>
</protein>
<accession>A0A4R6WJT5</accession>
<dbReference type="OrthoDB" id="695971at2"/>
<keyword evidence="2 4" id="KW-0808">Transferase</keyword>
<dbReference type="GO" id="GO:0016757">
    <property type="term" value="F:glycosyltransferase activity"/>
    <property type="evidence" value="ECO:0007669"/>
    <property type="project" value="UniProtKB-KW"/>
</dbReference>
<dbReference type="Gene3D" id="3.90.550.10">
    <property type="entry name" value="Spore Coat Polysaccharide Biosynthesis Protein SpsA, Chain A"/>
    <property type="match status" value="1"/>
</dbReference>
<dbReference type="SUPFAM" id="SSF53448">
    <property type="entry name" value="Nucleotide-diphospho-sugar transferases"/>
    <property type="match status" value="1"/>
</dbReference>
<dbReference type="InterPro" id="IPR050748">
    <property type="entry name" value="Glycosyltrans_8_dom-fam"/>
</dbReference>
<evidence type="ECO:0000313" key="5">
    <source>
        <dbReference type="Proteomes" id="UP000295292"/>
    </source>
</evidence>
<evidence type="ECO:0000256" key="3">
    <source>
        <dbReference type="ARBA" id="ARBA00022723"/>
    </source>
</evidence>
<gene>
    <name evidence="4" type="ORF">CLV99_1966</name>
</gene>